<dbReference type="GO" id="GO:0005524">
    <property type="term" value="F:ATP binding"/>
    <property type="evidence" value="ECO:0007669"/>
    <property type="project" value="InterPro"/>
</dbReference>
<dbReference type="AlphaFoldDB" id="A0A7J7NC02"/>
<comment type="caution">
    <text evidence="2">The sequence shown here is derived from an EMBL/GenBank/DDBJ whole genome shotgun (WGS) entry which is preliminary data.</text>
</comment>
<dbReference type="InterPro" id="IPR001412">
    <property type="entry name" value="aa-tRNA-synth_I_CS"/>
</dbReference>
<feature type="region of interest" description="Disordered" evidence="1">
    <location>
        <begin position="109"/>
        <end position="143"/>
    </location>
</feature>
<evidence type="ECO:0000313" key="3">
    <source>
        <dbReference type="Proteomes" id="UP000541444"/>
    </source>
</evidence>
<dbReference type="EMBL" id="JACGCM010000917">
    <property type="protein sequence ID" value="KAF6164685.1"/>
    <property type="molecule type" value="Genomic_DNA"/>
</dbReference>
<dbReference type="PROSITE" id="PS00178">
    <property type="entry name" value="AA_TRNA_LIGASE_I"/>
    <property type="match status" value="1"/>
</dbReference>
<sequence length="180" mass="19476">MEFIKVKEVACCVMKKIRPGSLGDPVLNGALSITLNILKHVLSPPNMTGALHIGHGLTATIQALAQTYTTRTLTEKDIGKTCLDSGKDDDIQELKDRLAAYNLDSSSDQLSGACQEQRTKRAAAKKPPSTDDEEMQTIPEEKDESNVEFALKFVVNAKGVKKGGRKPAANVKPSVATKKR</sequence>
<keyword evidence="3" id="KW-1185">Reference proteome</keyword>
<proteinExistence type="predicted"/>
<evidence type="ECO:0000256" key="1">
    <source>
        <dbReference type="SAM" id="MobiDB-lite"/>
    </source>
</evidence>
<dbReference type="GO" id="GO:0004812">
    <property type="term" value="F:aminoacyl-tRNA ligase activity"/>
    <property type="evidence" value="ECO:0007669"/>
    <property type="project" value="InterPro"/>
</dbReference>
<dbReference type="Proteomes" id="UP000541444">
    <property type="component" value="Unassembled WGS sequence"/>
</dbReference>
<dbReference type="GO" id="GO:0006418">
    <property type="term" value="P:tRNA aminoacylation for protein translation"/>
    <property type="evidence" value="ECO:0007669"/>
    <property type="project" value="InterPro"/>
</dbReference>
<protein>
    <submittedName>
        <fullName evidence="2">Uncharacterized protein</fullName>
    </submittedName>
</protein>
<reference evidence="2 3" key="1">
    <citation type="journal article" date="2020" name="IScience">
        <title>Genome Sequencing of the Endangered Kingdonia uniflora (Circaeasteraceae, Ranunculales) Reveals Potential Mechanisms of Evolutionary Specialization.</title>
        <authorList>
            <person name="Sun Y."/>
            <person name="Deng T."/>
            <person name="Zhang A."/>
            <person name="Moore M.J."/>
            <person name="Landis J.B."/>
            <person name="Lin N."/>
            <person name="Zhang H."/>
            <person name="Zhang X."/>
            <person name="Huang J."/>
            <person name="Zhang X."/>
            <person name="Sun H."/>
            <person name="Wang H."/>
        </authorList>
    </citation>
    <scope>NUCLEOTIDE SEQUENCE [LARGE SCALE GENOMIC DNA]</scope>
    <source>
        <strain evidence="2">TB1705</strain>
        <tissue evidence="2">Leaf</tissue>
    </source>
</reference>
<gene>
    <name evidence="2" type="ORF">GIB67_033901</name>
</gene>
<accession>A0A7J7NC02</accession>
<evidence type="ECO:0000313" key="2">
    <source>
        <dbReference type="EMBL" id="KAF6164685.1"/>
    </source>
</evidence>
<feature type="region of interest" description="Disordered" evidence="1">
    <location>
        <begin position="161"/>
        <end position="180"/>
    </location>
</feature>
<name>A0A7J7NC02_9MAGN</name>
<organism evidence="2 3">
    <name type="scientific">Kingdonia uniflora</name>
    <dbReference type="NCBI Taxonomy" id="39325"/>
    <lineage>
        <taxon>Eukaryota</taxon>
        <taxon>Viridiplantae</taxon>
        <taxon>Streptophyta</taxon>
        <taxon>Embryophyta</taxon>
        <taxon>Tracheophyta</taxon>
        <taxon>Spermatophyta</taxon>
        <taxon>Magnoliopsida</taxon>
        <taxon>Ranunculales</taxon>
        <taxon>Circaeasteraceae</taxon>
        <taxon>Kingdonia</taxon>
    </lineage>
</organism>